<name>A0ABR4XS41_9LACO</name>
<feature type="domain" description="GW" evidence="2">
    <location>
        <begin position="90"/>
        <end position="183"/>
    </location>
</feature>
<evidence type="ECO:0000259" key="2">
    <source>
        <dbReference type="PROSITE" id="PS51780"/>
    </source>
</evidence>
<feature type="domain" description="GW" evidence="2">
    <location>
        <begin position="1"/>
        <end position="86"/>
    </location>
</feature>
<feature type="non-terminal residue" evidence="3">
    <location>
        <position position="1"/>
    </location>
</feature>
<evidence type="ECO:0000313" key="3">
    <source>
        <dbReference type="EMBL" id="KGO31981.1"/>
    </source>
</evidence>
<dbReference type="Proteomes" id="UP000030023">
    <property type="component" value="Unassembled WGS sequence"/>
</dbReference>
<gene>
    <name evidence="3" type="ORF">Q757_03775</name>
</gene>
<accession>A0ABR4XS41</accession>
<keyword evidence="1" id="KW-0732">Signal</keyword>
<dbReference type="InterPro" id="IPR038200">
    <property type="entry name" value="GW_dom_sf"/>
</dbReference>
<evidence type="ECO:0000313" key="4">
    <source>
        <dbReference type="Proteomes" id="UP000030023"/>
    </source>
</evidence>
<dbReference type="PROSITE" id="PS51780">
    <property type="entry name" value="GW"/>
    <property type="match status" value="2"/>
</dbReference>
<comment type="caution">
    <text evidence="3">The sequence shown here is derived from an EMBL/GenBank/DDBJ whole genome shotgun (WGS) entry which is preliminary data.</text>
</comment>
<organism evidence="3 4">
    <name type="scientific">Oenococcus alcoholitolerans</name>
    <dbReference type="NCBI Taxonomy" id="931074"/>
    <lineage>
        <taxon>Bacteria</taxon>
        <taxon>Bacillati</taxon>
        <taxon>Bacillota</taxon>
        <taxon>Bacilli</taxon>
        <taxon>Lactobacillales</taxon>
        <taxon>Lactobacillaceae</taxon>
        <taxon>Oenococcus</taxon>
    </lineage>
</organism>
<protein>
    <recommendedName>
        <fullName evidence="2">GW domain-containing protein</fullName>
    </recommendedName>
</protein>
<reference evidence="3 4" key="1">
    <citation type="journal article" date="2014" name="Antonie Van Leeuwenhoek">
        <title>Oenococcus alcoholitolerans sp. nov., a lactic acid bacteria isolated from cachaca and ethanol fermentation processes.</title>
        <authorList>
            <person name="Badotti F."/>
            <person name="Moreira A.P."/>
            <person name="Tonon L.A."/>
            <person name="de Lucena B.T."/>
            <person name="Gomes Fde C."/>
            <person name="Kruger R."/>
            <person name="Thompson C.C."/>
            <person name="de Morais M.A.Jr."/>
            <person name="Rosa C.A."/>
            <person name="Thompson F.L."/>
        </authorList>
    </citation>
    <scope>NUCLEOTIDE SEQUENCE [LARGE SCALE GENOMIC DNA]</scope>
    <source>
        <strain evidence="3 4">UFRJ-M7.2.18</strain>
    </source>
</reference>
<keyword evidence="4" id="KW-1185">Reference proteome</keyword>
<dbReference type="Pfam" id="PF13457">
    <property type="entry name" value="GW"/>
    <property type="match status" value="5"/>
</dbReference>
<dbReference type="EMBL" id="AXCV01000135">
    <property type="protein sequence ID" value="KGO31981.1"/>
    <property type="molecule type" value="Genomic_DNA"/>
</dbReference>
<dbReference type="InterPro" id="IPR025987">
    <property type="entry name" value="GW_dom"/>
</dbReference>
<dbReference type="Gene3D" id="2.30.30.170">
    <property type="match status" value="4"/>
</dbReference>
<sequence>HSYQGFINNRDDGIYEYGPALTNYDSLTENYRTSSKNSPISAGQAVTVLESLTTKRSNGKNYNYSKIKVGNKIFWIDQRAIDPMADIQSTQAVNDQYAYIDAHTRNDGIFTSGPALTSLDTQKPAAYSADSKANYDGKLVQILELSTTKRSNGKVYVYAKVQASLDNNDVFWIDYRAVNLQKHHLVADYSTSEGSGSAIIQTNGRADLIYKNGPALTSSNTIFSDGKAADLNGHQVKILKVATTTRDDGKAYTYYYLQDGNDNYWLDRRSVSIIDEIIKKDTDIVNNYNQFAIINGMRHDGIYQYGPALTSENTQTKNSKVDSFDYRGALVKIIEVDSTRRASNQNVYQYAHVQLVDTSNNSNKNILRDFWIDLRSLIYDKISDAPKSNLGNFEIDQSNRSDKIYSDLPYTSEQSFNSIGDGKSFNGKKVDLLQQVSVKRLPDSNLNYVYSLVELKDGTNRQFWIDDRALKQL</sequence>
<proteinExistence type="predicted"/>
<evidence type="ECO:0000256" key="1">
    <source>
        <dbReference type="ARBA" id="ARBA00022729"/>
    </source>
</evidence>
<dbReference type="SUPFAM" id="SSF82057">
    <property type="entry name" value="Prokaryotic SH3-related domain"/>
    <property type="match status" value="2"/>
</dbReference>